<evidence type="ECO:0000313" key="4">
    <source>
        <dbReference type="EMBL" id="TDA22710.1"/>
    </source>
</evidence>
<gene>
    <name evidence="4" type="ORF">E1963_04790</name>
</gene>
<dbReference type="GO" id="GO:0003677">
    <property type="term" value="F:DNA binding"/>
    <property type="evidence" value="ECO:0007669"/>
    <property type="project" value="UniProtKB-UniRule"/>
</dbReference>
<organism evidence="4 5">
    <name type="scientific">Extibacter muris</name>
    <dbReference type="NCBI Taxonomy" id="1796622"/>
    <lineage>
        <taxon>Bacteria</taxon>
        <taxon>Bacillati</taxon>
        <taxon>Bacillota</taxon>
        <taxon>Clostridia</taxon>
        <taxon>Lachnospirales</taxon>
        <taxon>Lachnospiraceae</taxon>
        <taxon>Extibacter</taxon>
    </lineage>
</organism>
<evidence type="ECO:0000313" key="5">
    <source>
        <dbReference type="Proteomes" id="UP000295710"/>
    </source>
</evidence>
<dbReference type="InterPro" id="IPR009057">
    <property type="entry name" value="Homeodomain-like_sf"/>
</dbReference>
<dbReference type="AlphaFoldDB" id="A0A4V2WSR3"/>
<evidence type="ECO:0000256" key="1">
    <source>
        <dbReference type="ARBA" id="ARBA00023125"/>
    </source>
</evidence>
<proteinExistence type="predicted"/>
<protein>
    <submittedName>
        <fullName evidence="4">TetR family transcriptional regulator</fullName>
    </submittedName>
</protein>
<evidence type="ECO:0000259" key="3">
    <source>
        <dbReference type="PROSITE" id="PS50977"/>
    </source>
</evidence>
<dbReference type="PANTHER" id="PTHR43479:SF7">
    <property type="entry name" value="TETR-FAMILY TRANSCRIPTIONAL REGULATOR"/>
    <property type="match status" value="1"/>
</dbReference>
<dbReference type="Proteomes" id="UP000295710">
    <property type="component" value="Unassembled WGS sequence"/>
</dbReference>
<reference evidence="4 5" key="1">
    <citation type="journal article" date="2016" name="Nat. Microbiol.">
        <title>The Mouse Intestinal Bacterial Collection (miBC) provides host-specific insight into cultured diversity and functional potential of the gut microbiota.</title>
        <authorList>
            <person name="Lagkouvardos I."/>
            <person name="Pukall R."/>
            <person name="Abt B."/>
            <person name="Foesel B.U."/>
            <person name="Meier-Kolthoff J.P."/>
            <person name="Kumar N."/>
            <person name="Bresciani A."/>
            <person name="Martinez I."/>
            <person name="Just S."/>
            <person name="Ziegler C."/>
            <person name="Brugiroux S."/>
            <person name="Garzetti D."/>
            <person name="Wenning M."/>
            <person name="Bui T.P."/>
            <person name="Wang J."/>
            <person name="Hugenholtz F."/>
            <person name="Plugge C.M."/>
            <person name="Peterson D.A."/>
            <person name="Hornef M.W."/>
            <person name="Baines J.F."/>
            <person name="Smidt H."/>
            <person name="Walter J."/>
            <person name="Kristiansen K."/>
            <person name="Nielsen H.B."/>
            <person name="Haller D."/>
            <person name="Overmann J."/>
            <person name="Stecher B."/>
            <person name="Clavel T."/>
        </authorList>
    </citation>
    <scope>NUCLEOTIDE SEQUENCE [LARGE SCALE GENOMIC DNA]</scope>
    <source>
        <strain evidence="4 5">DSM 28560</strain>
    </source>
</reference>
<evidence type="ECO:0000256" key="2">
    <source>
        <dbReference type="PROSITE-ProRule" id="PRU00335"/>
    </source>
</evidence>
<dbReference type="EMBL" id="SMMX01000003">
    <property type="protein sequence ID" value="TDA22710.1"/>
    <property type="molecule type" value="Genomic_DNA"/>
</dbReference>
<feature type="domain" description="HTH tetR-type" evidence="3">
    <location>
        <begin position="7"/>
        <end position="67"/>
    </location>
</feature>
<comment type="caution">
    <text evidence="4">The sequence shown here is derived from an EMBL/GenBank/DDBJ whole genome shotgun (WGS) entry which is preliminary data.</text>
</comment>
<dbReference type="PROSITE" id="PS50977">
    <property type="entry name" value="HTH_TETR_2"/>
    <property type="match status" value="1"/>
</dbReference>
<dbReference type="InterPro" id="IPR050624">
    <property type="entry name" value="HTH-type_Tx_Regulator"/>
</dbReference>
<dbReference type="PANTHER" id="PTHR43479">
    <property type="entry name" value="ACREF/ENVCD OPERON REPRESSOR-RELATED"/>
    <property type="match status" value="1"/>
</dbReference>
<name>A0A4V2WSR3_9FIRM</name>
<dbReference type="RefSeq" id="WP_132275866.1">
    <property type="nucleotide sequence ID" value="NZ_JAOBST010000005.1"/>
</dbReference>
<dbReference type="InterPro" id="IPR001647">
    <property type="entry name" value="HTH_TetR"/>
</dbReference>
<sequence length="205" mass="23973">MEDRRVRKTKKNLKGTLINMLADMPFEQVSITELCRRADTSRITFYSHYNDKYALVDDIFQDMIRIGTGTYIRRQAENNPRRDLVIGYCNVLDVILELYYANYDFFRHTLPEENPYLAFSFYNYVLETVEMHTDKEARILNFRLKYTAKKIAGFLCYGILGFINECHSEKETVEEIRAEAKEILKGILRSDVLVSRESASVPPPA</sequence>
<keyword evidence="1 2" id="KW-0238">DNA-binding</keyword>
<accession>A0A4V2WSR3</accession>
<dbReference type="SUPFAM" id="SSF46689">
    <property type="entry name" value="Homeodomain-like"/>
    <property type="match status" value="1"/>
</dbReference>
<dbReference type="Gene3D" id="1.10.357.10">
    <property type="entry name" value="Tetracycline Repressor, domain 2"/>
    <property type="match status" value="1"/>
</dbReference>
<feature type="DNA-binding region" description="H-T-H motif" evidence="2">
    <location>
        <begin position="30"/>
        <end position="49"/>
    </location>
</feature>
<keyword evidence="5" id="KW-1185">Reference proteome</keyword>